<gene>
    <name evidence="2" type="ORF">VP01_1721g1</name>
</gene>
<dbReference type="EMBL" id="LAVV01006528">
    <property type="protein sequence ID" value="KNZ59482.1"/>
    <property type="molecule type" value="Genomic_DNA"/>
</dbReference>
<name>A0A0L6VG09_9BASI</name>
<dbReference type="Proteomes" id="UP000037035">
    <property type="component" value="Unassembled WGS sequence"/>
</dbReference>
<feature type="region of interest" description="Disordered" evidence="1">
    <location>
        <begin position="28"/>
        <end position="51"/>
    </location>
</feature>
<reference evidence="2 3" key="1">
    <citation type="submission" date="2015-08" db="EMBL/GenBank/DDBJ databases">
        <title>Next Generation Sequencing and Analysis of the Genome of Puccinia sorghi L Schw, the Causal Agent of Maize Common Rust.</title>
        <authorList>
            <person name="Rochi L."/>
            <person name="Burguener G."/>
            <person name="Darino M."/>
            <person name="Turjanski A."/>
            <person name="Kreff E."/>
            <person name="Dieguez M.J."/>
            <person name="Sacco F."/>
        </authorList>
    </citation>
    <scope>NUCLEOTIDE SEQUENCE [LARGE SCALE GENOMIC DNA]</scope>
    <source>
        <strain evidence="2 3">RO10H11247</strain>
    </source>
</reference>
<dbReference type="PANTHER" id="PTHR33069">
    <property type="entry name" value="CHROMOSOME 7, WHOLE GENOME SHOTGUN SEQUENCE-RELATED"/>
    <property type="match status" value="1"/>
</dbReference>
<dbReference type="VEuPathDB" id="FungiDB:VP01_1721g1"/>
<comment type="caution">
    <text evidence="2">The sequence shown here is derived from an EMBL/GenBank/DDBJ whole genome shotgun (WGS) entry which is preliminary data.</text>
</comment>
<evidence type="ECO:0000256" key="1">
    <source>
        <dbReference type="SAM" id="MobiDB-lite"/>
    </source>
</evidence>
<protein>
    <submittedName>
        <fullName evidence="2">Uncharacterized protein</fullName>
    </submittedName>
</protein>
<accession>A0A0L6VG09</accession>
<evidence type="ECO:0000313" key="3">
    <source>
        <dbReference type="Proteomes" id="UP000037035"/>
    </source>
</evidence>
<proteinExistence type="predicted"/>
<keyword evidence="3" id="KW-1185">Reference proteome</keyword>
<evidence type="ECO:0000313" key="2">
    <source>
        <dbReference type="EMBL" id="KNZ59482.1"/>
    </source>
</evidence>
<dbReference type="AlphaFoldDB" id="A0A0L6VG09"/>
<organism evidence="2 3">
    <name type="scientific">Puccinia sorghi</name>
    <dbReference type="NCBI Taxonomy" id="27349"/>
    <lineage>
        <taxon>Eukaryota</taxon>
        <taxon>Fungi</taxon>
        <taxon>Dikarya</taxon>
        <taxon>Basidiomycota</taxon>
        <taxon>Pucciniomycotina</taxon>
        <taxon>Pucciniomycetes</taxon>
        <taxon>Pucciniales</taxon>
        <taxon>Pucciniaceae</taxon>
        <taxon>Puccinia</taxon>
    </lineage>
</organism>
<dbReference type="OrthoDB" id="2502132at2759"/>
<dbReference type="PANTHER" id="PTHR33069:SF3">
    <property type="entry name" value="DYNEIN HEAVY CHAIN TAIL DOMAIN-CONTAINING PROTEIN"/>
    <property type="match status" value="1"/>
</dbReference>
<sequence length="432" mass="50386">MDQIEDSDSFEQWVSDHVLDQFISDHARDQRTDELSEESDNEEERHEPIHLAPTRDQHLVKAALQNLIHKIDEYIPESDVDQLARKVSPDLSKKFLQLQKHLLPPLQRRFWRLCYLVLGPDHFQKNEPPEFQAGLQVLKEIENILDQIKLATDSLWLPSSPASDRPHSRSDVNHHRCGLAESKLIDTMEKSRQLLGKYNGLFLISEMRMINKLAARIAWRLLIRDTRRVSDFLDTVINWFELSDLGAIQDQWQSMAEEVEDMLQLAVELPIKHPGTHCKEPLRDSIPLIKLSRIFFKKLSRAIPSELHPIYQMSQAELSSFIDSTLFFPSVLESFVDSLQDPPNPGDDGVPTFDLEDGFIGTMRILDDYAYPQRSERAINHEFHEWYMSWKQHFFLAVDLFQTTYIRVYSDRLLARLERTRGTTVDEDGEVE</sequence>